<keyword evidence="7" id="KW-0175">Coiled coil</keyword>
<comment type="function">
    <text evidence="6">Component of the 90S pre-ribosome involved in the maturation of rRNAs. Required for early cleavages of the pre-RNAs in the 40S ribosomal subunit maturation pathway.</text>
</comment>
<proteinExistence type="evidence at transcript level"/>
<evidence type="ECO:0000256" key="1">
    <source>
        <dbReference type="ARBA" id="ARBA00004604"/>
    </source>
</evidence>
<keyword evidence="4 6" id="KW-0698">rRNA processing</keyword>
<feature type="region of interest" description="Disordered" evidence="8">
    <location>
        <begin position="80"/>
        <end position="104"/>
    </location>
</feature>
<dbReference type="PANTHER" id="PTHR21738">
    <property type="entry name" value="RIBOSOMAL RNA PROCESSING PROTEIN 36 HOMOLOG"/>
    <property type="match status" value="1"/>
</dbReference>
<dbReference type="Pfam" id="PF06102">
    <property type="entry name" value="RRP36"/>
    <property type="match status" value="1"/>
</dbReference>
<organism evidence="9">
    <name type="scientific">Simocephalus serrulatus</name>
    <dbReference type="NCBI Taxonomy" id="117539"/>
    <lineage>
        <taxon>Eukaryota</taxon>
        <taxon>Metazoa</taxon>
        <taxon>Ecdysozoa</taxon>
        <taxon>Arthropoda</taxon>
        <taxon>Crustacea</taxon>
        <taxon>Branchiopoda</taxon>
        <taxon>Diplostraca</taxon>
        <taxon>Cladocera</taxon>
        <taxon>Anomopoda</taxon>
        <taxon>Daphniidae</taxon>
        <taxon>Simocephalus</taxon>
    </lineage>
</organism>
<protein>
    <recommendedName>
        <fullName evidence="6">rRNA biogenesis protein RRP36</fullName>
    </recommendedName>
</protein>
<keyword evidence="5 6" id="KW-0539">Nucleus</keyword>
<evidence type="ECO:0000256" key="3">
    <source>
        <dbReference type="ARBA" id="ARBA00022517"/>
    </source>
</evidence>
<feature type="compositionally biased region" description="Basic and acidic residues" evidence="8">
    <location>
        <begin position="136"/>
        <end position="161"/>
    </location>
</feature>
<gene>
    <name evidence="9" type="primary">EOG090X0E8U</name>
</gene>
<sequence length="320" mass="36923">MPGSADAGVCGVMGAGVEGPNIPAGAGVPYNFEEASDTEDSEDDNVDIGDEDEESSQEDELSDLGISEDKLPVLRSIVSKGKVSASDRQFHQGGERSEEAEKAAIREELSTLSFEELQKLKEKIGSKKFNNTLKGVKKESKPKVDFKRANPNRPRELSSKSRRIEIKAAIQVPKVFRNDPRFDNLCGEFHERKFNRNYEFVSKIKEEEVKKLKEELKEETIPRRIEKIKYLIQRMENQIRSEKLRKEEEAKEQEQRQITIDALKQGKSPYFASKSVRKEQDLREKFDSLKKQGRLDQYMAKKRKHNTQRDRRHMPFSEEM</sequence>
<feature type="compositionally biased region" description="Basic and acidic residues" evidence="8">
    <location>
        <begin position="307"/>
        <end position="320"/>
    </location>
</feature>
<evidence type="ECO:0000313" key="9">
    <source>
        <dbReference type="EMBL" id="SVE94517.1"/>
    </source>
</evidence>
<keyword evidence="6" id="KW-0687">Ribonucleoprotein</keyword>
<dbReference type="GO" id="GO:0005730">
    <property type="term" value="C:nucleolus"/>
    <property type="evidence" value="ECO:0007669"/>
    <property type="project" value="UniProtKB-SubCell"/>
</dbReference>
<reference evidence="9" key="1">
    <citation type="submission" date="2018-08" db="EMBL/GenBank/DDBJ databases">
        <authorList>
            <person name="Cornetti L."/>
        </authorList>
    </citation>
    <scope>NUCLEOTIDE SEQUENCE</scope>
    <source>
        <strain evidence="9">OM-SAIQ-clone2</strain>
    </source>
</reference>
<feature type="compositionally biased region" description="Basic and acidic residues" evidence="8">
    <location>
        <begin position="88"/>
        <end position="104"/>
    </location>
</feature>
<accession>A0A4Y7NPE8</accession>
<evidence type="ECO:0000256" key="8">
    <source>
        <dbReference type="SAM" id="MobiDB-lite"/>
    </source>
</evidence>
<evidence type="ECO:0000256" key="4">
    <source>
        <dbReference type="ARBA" id="ARBA00022552"/>
    </source>
</evidence>
<evidence type="ECO:0000256" key="5">
    <source>
        <dbReference type="ARBA" id="ARBA00023242"/>
    </source>
</evidence>
<dbReference type="AlphaFoldDB" id="A0A4Y7NPE8"/>
<feature type="compositionally biased region" description="Acidic residues" evidence="8">
    <location>
        <begin position="34"/>
        <end position="62"/>
    </location>
</feature>
<evidence type="ECO:0000256" key="6">
    <source>
        <dbReference type="RuleBase" id="RU368027"/>
    </source>
</evidence>
<name>A0A4Y7NPE8_9CRUS</name>
<dbReference type="GO" id="GO:0030686">
    <property type="term" value="C:90S preribosome"/>
    <property type="evidence" value="ECO:0007669"/>
    <property type="project" value="TreeGrafter"/>
</dbReference>
<evidence type="ECO:0000256" key="7">
    <source>
        <dbReference type="SAM" id="Coils"/>
    </source>
</evidence>
<comment type="subunit">
    <text evidence="6">Associates with 90S and pre-40S pre-ribosomal particles.</text>
</comment>
<dbReference type="PANTHER" id="PTHR21738:SF0">
    <property type="entry name" value="RIBOSOMAL RNA PROCESSING PROTEIN 36 HOMOLOG"/>
    <property type="match status" value="1"/>
</dbReference>
<feature type="region of interest" description="Disordered" evidence="8">
    <location>
        <begin position="131"/>
        <end position="161"/>
    </location>
</feature>
<dbReference type="InterPro" id="IPR009292">
    <property type="entry name" value="RRP36"/>
</dbReference>
<comment type="subcellular location">
    <subcellularLocation>
        <location evidence="1 6">Nucleus</location>
        <location evidence="1 6">Nucleolus</location>
    </subcellularLocation>
</comment>
<feature type="coiled-coil region" evidence="7">
    <location>
        <begin position="195"/>
        <end position="257"/>
    </location>
</feature>
<feature type="region of interest" description="Disordered" evidence="8">
    <location>
        <begin position="18"/>
        <end position="68"/>
    </location>
</feature>
<dbReference type="EMBL" id="LR024898">
    <property type="protein sequence ID" value="SVE94517.1"/>
    <property type="molecule type" value="mRNA"/>
</dbReference>
<feature type="region of interest" description="Disordered" evidence="8">
    <location>
        <begin position="293"/>
        <end position="320"/>
    </location>
</feature>
<evidence type="ECO:0000256" key="2">
    <source>
        <dbReference type="ARBA" id="ARBA00009418"/>
    </source>
</evidence>
<keyword evidence="3 6" id="KW-0690">Ribosome biogenesis</keyword>
<comment type="similarity">
    <text evidence="2 6">Belongs to the RRP36 family.</text>
</comment>
<dbReference type="GO" id="GO:0000462">
    <property type="term" value="P:maturation of SSU-rRNA from tricistronic rRNA transcript (SSU-rRNA, 5.8S rRNA, LSU-rRNA)"/>
    <property type="evidence" value="ECO:0007669"/>
    <property type="project" value="TreeGrafter"/>
</dbReference>